<evidence type="ECO:0000256" key="8">
    <source>
        <dbReference type="ARBA" id="ARBA00022884"/>
    </source>
</evidence>
<keyword evidence="6 11" id="KW-0820">tRNA-binding</keyword>
<evidence type="ECO:0000256" key="7">
    <source>
        <dbReference type="ARBA" id="ARBA00022694"/>
    </source>
</evidence>
<dbReference type="InterPro" id="IPR045546">
    <property type="entry name" value="Exportin-T_C"/>
</dbReference>
<dbReference type="EMBL" id="JAVRRJ010000002">
    <property type="protein sequence ID" value="KAK5088508.1"/>
    <property type="molecule type" value="Genomic_DNA"/>
</dbReference>
<proteinExistence type="inferred from homology"/>
<dbReference type="GO" id="GO:0071528">
    <property type="term" value="P:tRNA re-export from nucleus"/>
    <property type="evidence" value="ECO:0007669"/>
    <property type="project" value="UniProtKB-UniRule"/>
</dbReference>
<dbReference type="SUPFAM" id="SSF48371">
    <property type="entry name" value="ARM repeat"/>
    <property type="match status" value="1"/>
</dbReference>
<evidence type="ECO:0000259" key="12">
    <source>
        <dbReference type="Pfam" id="PF08389"/>
    </source>
</evidence>
<dbReference type="AlphaFoldDB" id="A0AAN7T4M0"/>
<evidence type="ECO:0000256" key="10">
    <source>
        <dbReference type="ARBA" id="ARBA00025147"/>
    </source>
</evidence>
<dbReference type="GO" id="GO:0008033">
    <property type="term" value="P:tRNA processing"/>
    <property type="evidence" value="ECO:0007669"/>
    <property type="project" value="UniProtKB-KW"/>
</dbReference>
<dbReference type="PANTHER" id="PTHR15952">
    <property type="entry name" value="EXPORTIN-T/LOS1"/>
    <property type="match status" value="1"/>
</dbReference>
<comment type="caution">
    <text evidence="14">The sequence shown here is derived from an EMBL/GenBank/DDBJ whole genome shotgun (WGS) entry which is preliminary data.</text>
</comment>
<evidence type="ECO:0000256" key="2">
    <source>
        <dbReference type="ARBA" id="ARBA00009466"/>
    </source>
</evidence>
<dbReference type="GO" id="GO:0005643">
    <property type="term" value="C:nuclear pore"/>
    <property type="evidence" value="ECO:0007669"/>
    <property type="project" value="TreeGrafter"/>
</dbReference>
<dbReference type="GO" id="GO:0016363">
    <property type="term" value="C:nuclear matrix"/>
    <property type="evidence" value="ECO:0007669"/>
    <property type="project" value="TreeGrafter"/>
</dbReference>
<feature type="domain" description="Exportin-T C-terminal" evidence="13">
    <location>
        <begin position="346"/>
        <end position="1029"/>
    </location>
</feature>
<comment type="similarity">
    <text evidence="2 11">Belongs to the exportin family.</text>
</comment>
<keyword evidence="4 11" id="KW-0813">Transport</keyword>
<keyword evidence="5 11" id="KW-0963">Cytoplasm</keyword>
<dbReference type="Proteomes" id="UP001309876">
    <property type="component" value="Unassembled WGS sequence"/>
</dbReference>
<evidence type="ECO:0000313" key="14">
    <source>
        <dbReference type="EMBL" id="KAK5088508.1"/>
    </source>
</evidence>
<organism evidence="14 15">
    <name type="scientific">Lithohypha guttulata</name>
    <dbReference type="NCBI Taxonomy" id="1690604"/>
    <lineage>
        <taxon>Eukaryota</taxon>
        <taxon>Fungi</taxon>
        <taxon>Dikarya</taxon>
        <taxon>Ascomycota</taxon>
        <taxon>Pezizomycotina</taxon>
        <taxon>Eurotiomycetes</taxon>
        <taxon>Chaetothyriomycetidae</taxon>
        <taxon>Chaetothyriales</taxon>
        <taxon>Trichomeriaceae</taxon>
        <taxon>Lithohypha</taxon>
    </lineage>
</organism>
<dbReference type="InterPro" id="IPR013598">
    <property type="entry name" value="Exportin-1/Importin-b-like"/>
</dbReference>
<evidence type="ECO:0000256" key="11">
    <source>
        <dbReference type="RuleBase" id="RU366037"/>
    </source>
</evidence>
<dbReference type="InterPro" id="IPR040017">
    <property type="entry name" value="XPOT"/>
</dbReference>
<protein>
    <recommendedName>
        <fullName evidence="3 11">Exportin-T</fullName>
    </recommendedName>
    <alternativeName>
        <fullName evidence="11">Exportin(tRNA)</fullName>
    </alternativeName>
    <alternativeName>
        <fullName evidence="11">tRNA exportin</fullName>
    </alternativeName>
</protein>
<sequence length="1034" mass="116936">MEEQIVSAIRFAWDPKAPQDVKVPAFEFVNNLRQEAAAWQPCLEIFTSLPRYENVIRVFSLDIVNNAIRAGNLDQQNLNLIRQQLMNYLETTYKVQAAGLKEAPDTPGIENKIAQTITYLFCACYGTTWPSFFDDLLNLTTSTNGSQRDNLTGVAFYLRVIESVHDEIGDVLQARSREEQDRANVLKDLVRARDVAKIVQSWQEILEHWQLSSGTIGDLTMKAVGKWVSWIDISFIVNPRMLQLISQQIDQARVQELSYDEERARDSACHAITDIVSKKMTAADKIEMIDFIGVQAIVERISAWPILADQHKSYYDADLAEVVAKIVNAVVLEIVRTLETEQQSSQTWNRAEHMLRSFLPHLLRYFSDEYDDVCSNVLQGMTDALSFLRRAFQGDEYVSQRASILMPILAAIFLKSRVDDVRDLEGIDDGNETEEAEWQELRKRFSNLQQTIAATDEQLYIDAVSGLVNATFEQLQVSGHNLDWRDLDLALHEMYLLGDLAVKSGGLYQKHKPNSPSAERLVRMMLLLVESQTGTFPSPTIQISYMEICVRYASFFEKHTQYVQPTLQNFIQHAHSPNVRIRLRAWYLLQRFVRQQRHNVGPVADTVVPNLQDLLVIKAEMPKVTNGDEDESDDERSDSTFTSQLYLFEAVGCIISTTSVPAEKQLQYAQAVMQPLFTDVQNNLNVAKTSKQACLQIHHDLMAFGNVARGYFDWQGTTNVQAVNNIPAPLKDAFTQVAEVTLIALESLNTSFEIREAARFTFARLLGMIGQQILQQLSRWVDGFLTESSSRDEIAQLLRLLDQVTYGFKNEVSDFLDTIFGGLIRRVWAGISAPTTGTDDEVELAELKREYLNFLLVTLGNGLGGILVSTTNQPHFEMVIESIEHFTKDITDPTTAKMAFQLLARMCMVWGGADAVSGQIPAEMTQSGQQELPGFKHFMMSRFSPLCWAGPSNPNFNPKDGQSRQVLMEAAGLQKMIYAKVGEEYITYLRNTELPTVGLQGGPMMEDFFTKLRSLDLKSWKSWFARFVSSGGAM</sequence>
<dbReference type="GO" id="GO:0031267">
    <property type="term" value="F:small GTPase binding"/>
    <property type="evidence" value="ECO:0007669"/>
    <property type="project" value="InterPro"/>
</dbReference>
<dbReference type="InterPro" id="IPR016024">
    <property type="entry name" value="ARM-type_fold"/>
</dbReference>
<dbReference type="Pfam" id="PF08389">
    <property type="entry name" value="Xpo1"/>
    <property type="match status" value="1"/>
</dbReference>
<keyword evidence="9 11" id="KW-0539">Nucleus</keyword>
<evidence type="ECO:0000259" key="13">
    <source>
        <dbReference type="Pfam" id="PF19282"/>
    </source>
</evidence>
<comment type="subcellular location">
    <subcellularLocation>
        <location evidence="1 11">Cytoplasm</location>
    </subcellularLocation>
    <subcellularLocation>
        <location evidence="11">Nucleus</location>
    </subcellularLocation>
    <text evidence="11">Shuttles between the nucleus and the cytoplasm.</text>
</comment>
<dbReference type="GO" id="GO:0000049">
    <property type="term" value="F:tRNA binding"/>
    <property type="evidence" value="ECO:0007669"/>
    <property type="project" value="UniProtKB-UniRule"/>
</dbReference>
<evidence type="ECO:0000256" key="5">
    <source>
        <dbReference type="ARBA" id="ARBA00022490"/>
    </source>
</evidence>
<dbReference type="InterPro" id="IPR011989">
    <property type="entry name" value="ARM-like"/>
</dbReference>
<keyword evidence="7" id="KW-0819">tRNA processing</keyword>
<keyword evidence="15" id="KW-1185">Reference proteome</keyword>
<dbReference type="Pfam" id="PF19282">
    <property type="entry name" value="Exportin-T"/>
    <property type="match status" value="1"/>
</dbReference>
<dbReference type="Gene3D" id="1.25.10.10">
    <property type="entry name" value="Leucine-rich Repeat Variant"/>
    <property type="match status" value="1"/>
</dbReference>
<keyword evidence="8 11" id="KW-0694">RNA-binding</keyword>
<comment type="function">
    <text evidence="10">tRNA nucleus export receptor which facilitates tRNA translocation across the nuclear pore complex. Involved in pre-tRNA splicing, probably by affecting the interaction of pre-tRNA with splicing endonuclease.</text>
</comment>
<dbReference type="GO" id="GO:0005737">
    <property type="term" value="C:cytoplasm"/>
    <property type="evidence" value="ECO:0007669"/>
    <property type="project" value="UniProtKB-SubCell"/>
</dbReference>
<name>A0AAN7T4M0_9EURO</name>
<feature type="domain" description="Exportin-1/Importin-beta-like" evidence="12">
    <location>
        <begin position="109"/>
        <end position="259"/>
    </location>
</feature>
<evidence type="ECO:0000256" key="9">
    <source>
        <dbReference type="ARBA" id="ARBA00023242"/>
    </source>
</evidence>
<evidence type="ECO:0000256" key="1">
    <source>
        <dbReference type="ARBA" id="ARBA00004496"/>
    </source>
</evidence>
<gene>
    <name evidence="14" type="primary">LOS1</name>
    <name evidence="14" type="ORF">LTR05_002728</name>
</gene>
<reference evidence="14 15" key="1">
    <citation type="submission" date="2023-08" db="EMBL/GenBank/DDBJ databases">
        <title>Black Yeasts Isolated from many extreme environments.</title>
        <authorList>
            <person name="Coleine C."/>
            <person name="Stajich J.E."/>
            <person name="Selbmann L."/>
        </authorList>
    </citation>
    <scope>NUCLEOTIDE SEQUENCE [LARGE SCALE GENOMIC DNA]</scope>
    <source>
        <strain evidence="14 15">CCFEE 5910</strain>
    </source>
</reference>
<evidence type="ECO:0000256" key="4">
    <source>
        <dbReference type="ARBA" id="ARBA00022448"/>
    </source>
</evidence>
<dbReference type="PANTHER" id="PTHR15952:SF11">
    <property type="entry name" value="EXPORTIN-T"/>
    <property type="match status" value="1"/>
</dbReference>
<evidence type="ECO:0000256" key="3">
    <source>
        <dbReference type="ARBA" id="ARBA00018928"/>
    </source>
</evidence>
<evidence type="ECO:0000256" key="6">
    <source>
        <dbReference type="ARBA" id="ARBA00022555"/>
    </source>
</evidence>
<evidence type="ECO:0000313" key="15">
    <source>
        <dbReference type="Proteomes" id="UP001309876"/>
    </source>
</evidence>
<accession>A0AAN7T4M0</accession>